<dbReference type="AlphaFoldDB" id="A0A816ZSS1"/>
<organism evidence="1">
    <name type="scientific">Brassica napus</name>
    <name type="common">Rape</name>
    <dbReference type="NCBI Taxonomy" id="3708"/>
    <lineage>
        <taxon>Eukaryota</taxon>
        <taxon>Viridiplantae</taxon>
        <taxon>Streptophyta</taxon>
        <taxon>Embryophyta</taxon>
        <taxon>Tracheophyta</taxon>
        <taxon>Spermatophyta</taxon>
        <taxon>Magnoliopsida</taxon>
        <taxon>eudicotyledons</taxon>
        <taxon>Gunneridae</taxon>
        <taxon>Pentapetalae</taxon>
        <taxon>rosids</taxon>
        <taxon>malvids</taxon>
        <taxon>Brassicales</taxon>
        <taxon>Brassicaceae</taxon>
        <taxon>Brassiceae</taxon>
        <taxon>Brassica</taxon>
    </lineage>
</organism>
<protein>
    <submittedName>
        <fullName evidence="1">(rape) hypothetical protein</fullName>
    </submittedName>
</protein>
<name>A0A816ZSS1_BRANA</name>
<gene>
    <name evidence="1" type="ORF">DARMORV10_A08P07270.1</name>
</gene>
<dbReference type="Proteomes" id="UP001295469">
    <property type="component" value="Chromosome A08"/>
</dbReference>
<evidence type="ECO:0000313" key="1">
    <source>
        <dbReference type="EMBL" id="CAF2223241.1"/>
    </source>
</evidence>
<dbReference type="EMBL" id="HG994362">
    <property type="protein sequence ID" value="CAF2223241.1"/>
    <property type="molecule type" value="Genomic_DNA"/>
</dbReference>
<accession>A0A816ZSS1</accession>
<proteinExistence type="predicted"/>
<sequence>MYNERWLGFGVGPCSSRRFGTTGKLRVWLKVTTTGGGAITGLGHTGDVKSRSSKTIAVVFNGGGSLLPCLLSPNRFSSPLSLVLLLGLEHCDCNLESSVFPATGLVTVPRSPF</sequence>
<reference evidence="1" key="1">
    <citation type="submission" date="2021-01" db="EMBL/GenBank/DDBJ databases">
        <authorList>
            <consortium name="Genoscope - CEA"/>
            <person name="William W."/>
        </authorList>
    </citation>
    <scope>NUCLEOTIDE SEQUENCE</scope>
</reference>